<accession>A0A023G343</accession>
<organism evidence="2">
    <name type="scientific">Amblyomma triste</name>
    <name type="common">Neotropical tick</name>
    <dbReference type="NCBI Taxonomy" id="251400"/>
    <lineage>
        <taxon>Eukaryota</taxon>
        <taxon>Metazoa</taxon>
        <taxon>Ecdysozoa</taxon>
        <taxon>Arthropoda</taxon>
        <taxon>Chelicerata</taxon>
        <taxon>Arachnida</taxon>
        <taxon>Acari</taxon>
        <taxon>Parasitiformes</taxon>
        <taxon>Ixodida</taxon>
        <taxon>Ixodoidea</taxon>
        <taxon>Ixodidae</taxon>
        <taxon>Amblyomminae</taxon>
        <taxon>Amblyomma</taxon>
    </lineage>
</organism>
<proteinExistence type="evidence at transcript level"/>
<dbReference type="PROSITE" id="PS51257">
    <property type="entry name" value="PROKAR_LIPOPROTEIN"/>
    <property type="match status" value="1"/>
</dbReference>
<dbReference type="EMBL" id="GBBM01007321">
    <property type="protein sequence ID" value="JAC28097.1"/>
    <property type="molecule type" value="mRNA"/>
</dbReference>
<sequence length="199" mass="22605">MIFRMSLLKHSQQSVISIVTLALAMTVSCTRAQDCQQSPESCDSEEILSNYLWLNDVATSYPENPTNCERYERTSLSDDGKTAHYNFVYTERGGDTTPISDTCTYEAVSKTVIDIGCTDFAPTVYHLTLDYVNGNNCFVGHANVDDSNPTQYYFLLTNPDSNEEEYESCYNKLNDYTGGNYISLRDEEKMQKMYPPKKD</sequence>
<feature type="signal peptide" evidence="1">
    <location>
        <begin position="1"/>
        <end position="32"/>
    </location>
</feature>
<dbReference type="AlphaFoldDB" id="A0A023G343"/>
<name>A0A023G343_AMBTT</name>
<evidence type="ECO:0000256" key="1">
    <source>
        <dbReference type="SAM" id="SignalP"/>
    </source>
</evidence>
<evidence type="ECO:0000313" key="2">
    <source>
        <dbReference type="EMBL" id="JAC28097.1"/>
    </source>
</evidence>
<protein>
    <submittedName>
        <fullName evidence="2">Putative secreted protein</fullName>
    </submittedName>
</protein>
<keyword evidence="1" id="KW-0732">Signal</keyword>
<feature type="chain" id="PRO_5001520526" evidence="1">
    <location>
        <begin position="33"/>
        <end position="199"/>
    </location>
</feature>
<reference evidence="2" key="1">
    <citation type="submission" date="2014-03" db="EMBL/GenBank/DDBJ databases">
        <title>The sialotranscriptome of Amblyomma triste, Amblyomma parvum and Amblyomma cajennense ticks, uncovered by 454-based RNA-seq.</title>
        <authorList>
            <person name="Garcia G.R."/>
            <person name="Gardinassi L.G."/>
            <person name="Ribeiro J.M."/>
            <person name="Anatriello E."/>
            <person name="Ferreira B.R."/>
            <person name="Moreira H.N."/>
            <person name="Mafra C."/>
            <person name="Olegario M.M."/>
            <person name="Szabo P.J."/>
            <person name="Miranda-Santos I.K."/>
            <person name="Maruyama S.R."/>
        </authorList>
    </citation>
    <scope>NUCLEOTIDE SEQUENCE</scope>
    <source>
        <strain evidence="2">Mato Grasso do Sul</strain>
        <tissue evidence="2">Salivary glands</tissue>
    </source>
</reference>